<dbReference type="PANTHER" id="PTHR28235:SF1">
    <property type="entry name" value="SMALL RIBOSOMAL SUBUNIT PROTEIN MS41"/>
    <property type="match status" value="1"/>
</dbReference>
<evidence type="ECO:0000256" key="3">
    <source>
        <dbReference type="ARBA" id="ARBA00023128"/>
    </source>
</evidence>
<name>A0AAV5QSJ2_9ASCO</name>
<gene>
    <name evidence="7" type="ORF">DASC09_050540</name>
</gene>
<evidence type="ECO:0000313" key="7">
    <source>
        <dbReference type="EMBL" id="GMM37729.1"/>
    </source>
</evidence>
<reference evidence="7 8" key="1">
    <citation type="journal article" date="2023" name="Elife">
        <title>Identification of key yeast species and microbe-microbe interactions impacting larval growth of Drosophila in the wild.</title>
        <authorList>
            <person name="Mure A."/>
            <person name="Sugiura Y."/>
            <person name="Maeda R."/>
            <person name="Honda K."/>
            <person name="Sakurai N."/>
            <person name="Takahashi Y."/>
            <person name="Watada M."/>
            <person name="Katoh T."/>
            <person name="Gotoh A."/>
            <person name="Gotoh Y."/>
            <person name="Taniguchi I."/>
            <person name="Nakamura K."/>
            <person name="Hayashi T."/>
            <person name="Katayama T."/>
            <person name="Uemura T."/>
            <person name="Hattori Y."/>
        </authorList>
    </citation>
    <scope>NUCLEOTIDE SEQUENCE [LARGE SCALE GENOMIC DNA]</scope>
    <source>
        <strain evidence="7 8">SC-9</strain>
    </source>
</reference>
<evidence type="ECO:0000256" key="5">
    <source>
        <dbReference type="ARBA" id="ARBA00035341"/>
    </source>
</evidence>
<dbReference type="GeneID" id="90075704"/>
<keyword evidence="3" id="KW-0496">Mitochondrion</keyword>
<comment type="similarity">
    <text evidence="2">Belongs to the mitochondrion-specific ribosomal protein mS41 family.</text>
</comment>
<dbReference type="GO" id="GO:0005739">
    <property type="term" value="C:mitochondrion"/>
    <property type="evidence" value="ECO:0007669"/>
    <property type="project" value="UniProtKB-SubCell"/>
</dbReference>
<dbReference type="Proteomes" id="UP001360560">
    <property type="component" value="Unassembled WGS sequence"/>
</dbReference>
<dbReference type="EMBL" id="BTFZ01000012">
    <property type="protein sequence ID" value="GMM37729.1"/>
    <property type="molecule type" value="Genomic_DNA"/>
</dbReference>
<evidence type="ECO:0000256" key="4">
    <source>
        <dbReference type="ARBA" id="ARBA00035129"/>
    </source>
</evidence>
<dbReference type="AlphaFoldDB" id="A0AAV5QSJ2"/>
<evidence type="ECO:0000313" key="8">
    <source>
        <dbReference type="Proteomes" id="UP001360560"/>
    </source>
</evidence>
<sequence>MLRTTGLLASTTSRAFSTRSVALSAKLTVPPETMSAADFLNKIGRGASEHSELFPTWGSIFTVTSAEMKEKGIEANLRRYILNWRYKYSQDSTIKLYQIKTGKKINGGERKRRAFLAQQRYDKLKELREKASAN</sequence>
<protein>
    <recommendedName>
        <fullName evidence="4">Small ribosomal subunit protein mS41</fullName>
    </recommendedName>
    <alternativeName>
        <fullName evidence="5">Protein FYV4, mitochondrial</fullName>
    </alternativeName>
</protein>
<organism evidence="7 8">
    <name type="scientific">Saccharomycopsis crataegensis</name>
    <dbReference type="NCBI Taxonomy" id="43959"/>
    <lineage>
        <taxon>Eukaryota</taxon>
        <taxon>Fungi</taxon>
        <taxon>Dikarya</taxon>
        <taxon>Ascomycota</taxon>
        <taxon>Saccharomycotina</taxon>
        <taxon>Saccharomycetes</taxon>
        <taxon>Saccharomycopsidaceae</taxon>
        <taxon>Saccharomycopsis</taxon>
    </lineage>
</organism>
<feature type="domain" description="Small ribosomal subunit protein mS41 SAM" evidence="6">
    <location>
        <begin position="36"/>
        <end position="91"/>
    </location>
</feature>
<keyword evidence="8" id="KW-1185">Reference proteome</keyword>
<accession>A0AAV5QSJ2</accession>
<dbReference type="RefSeq" id="XP_064854725.1">
    <property type="nucleotide sequence ID" value="XM_064998653.1"/>
</dbReference>
<dbReference type="Pfam" id="PF09597">
    <property type="entry name" value="SAM_Ribosomal_mS41"/>
    <property type="match status" value="1"/>
</dbReference>
<comment type="caution">
    <text evidence="7">The sequence shown here is derived from an EMBL/GenBank/DDBJ whole genome shotgun (WGS) entry which is preliminary data.</text>
</comment>
<evidence type="ECO:0000256" key="2">
    <source>
        <dbReference type="ARBA" id="ARBA00010492"/>
    </source>
</evidence>
<dbReference type="InterPro" id="IPR019083">
    <property type="entry name" value="SAM_Ribosomal_mS41"/>
</dbReference>
<comment type="subcellular location">
    <subcellularLocation>
        <location evidence="1">Mitochondrion</location>
    </subcellularLocation>
</comment>
<proteinExistence type="inferred from homology"/>
<dbReference type="SMART" id="SM01238">
    <property type="entry name" value="IGR"/>
    <property type="match status" value="1"/>
</dbReference>
<dbReference type="InterPro" id="IPR039603">
    <property type="entry name" value="Ribosomal_mS41"/>
</dbReference>
<evidence type="ECO:0000259" key="6">
    <source>
        <dbReference type="SMART" id="SM01238"/>
    </source>
</evidence>
<evidence type="ECO:0000256" key="1">
    <source>
        <dbReference type="ARBA" id="ARBA00004173"/>
    </source>
</evidence>
<dbReference type="PANTHER" id="PTHR28235">
    <property type="entry name" value="PROTEIN FYV4, MITOCHONDRIAL"/>
    <property type="match status" value="1"/>
</dbReference>